<dbReference type="FunFam" id="1.10.287.130:FF:000002">
    <property type="entry name" value="Two-component osmosensing histidine kinase"/>
    <property type="match status" value="1"/>
</dbReference>
<dbReference type="Pfam" id="PF02518">
    <property type="entry name" value="HATPase_c"/>
    <property type="match status" value="1"/>
</dbReference>
<evidence type="ECO:0000256" key="14">
    <source>
        <dbReference type="SAM" id="Coils"/>
    </source>
</evidence>
<comment type="similarity">
    <text evidence="2">In the N-terminal section; belongs to the phytochrome family.</text>
</comment>
<dbReference type="Gene3D" id="3.30.565.10">
    <property type="entry name" value="Histidine kinase-like ATPase, C-terminal domain"/>
    <property type="match status" value="1"/>
</dbReference>
<sequence>MNVSIEKSQADILVVDDRPENLRLLSEILSKHCYKVRKVTSGKQAIEAIQINPPDLILLDIMMPEMNGFEVCQCLKSQPQTAEIPIIFLSALDKTFDKVKAFEVGGIDYITKPFQVEEIIIRVKNQLVILQQRNSLQEQQKLLARQNRQLKQEIQERQQIEIDLANAKKAAEAANRSKSDFLANMSHEIRTPMNGVISMSQLLAMTEQTEEQQKYTQIIQDSANALLNIINDILDLSKVESGRLELEQRVFNLEDSLKFVFTLLNQSALDKSIHLQYVIQSDLPVVVVGDEYRLRQILLNLVGNAIKFTNQGKVNVSVRFQDEDINAERHKLKSQKSLLFTITDTGIGIPSDRIMRLFKPFTQADTSISRKYGGTGLGLAICKSLVELMGGNIWLESFGQIAGNPPANWQPTSNNQGSTFHFAIPISLPESIPTPEIKSDLGYDRLQISEKFPLRILLVEDNIMNQRLTFIIMQKFGYTIDIVNNGLEAISTLQNQTYDMVLMDVQMPEMDGLTATKWIRQNLTSQPYIVAITANSSDEDLQKCIDSGMNAYINKPINIKEIIRIVSQPHLDRS</sequence>
<protein>
    <recommendedName>
        <fullName evidence="12">Circadian input-output histidine kinase CikA</fullName>
        <ecNumber evidence="3">2.7.13.3</ecNumber>
    </recommendedName>
    <alternativeName>
        <fullName evidence="11">Sensory/regulatory protein RpfC</fullName>
    </alternativeName>
</protein>
<feature type="coiled-coil region" evidence="14">
    <location>
        <begin position="129"/>
        <end position="177"/>
    </location>
</feature>
<dbReference type="CDD" id="cd17546">
    <property type="entry name" value="REC_hyHK_CKI1_RcsC-like"/>
    <property type="match status" value="1"/>
</dbReference>
<evidence type="ECO:0000256" key="10">
    <source>
        <dbReference type="ARBA" id="ARBA00064003"/>
    </source>
</evidence>
<comment type="subunit">
    <text evidence="10">At low DSF concentrations, interacts with RpfF.</text>
</comment>
<reference evidence="17 18" key="2">
    <citation type="submission" date="2018-06" db="EMBL/GenBank/DDBJ databases">
        <title>Metagenomic assembly of (sub)arctic Cyanobacteria and their associated microbiome from non-axenic cultures.</title>
        <authorList>
            <person name="Baurain D."/>
        </authorList>
    </citation>
    <scope>NUCLEOTIDE SEQUENCE [LARGE SCALE GENOMIC DNA]</scope>
    <source>
        <strain evidence="17">ULC066bin1</strain>
    </source>
</reference>
<evidence type="ECO:0000256" key="5">
    <source>
        <dbReference type="ARBA" id="ARBA00022679"/>
    </source>
</evidence>
<evidence type="ECO:0000256" key="12">
    <source>
        <dbReference type="ARBA" id="ARBA00074306"/>
    </source>
</evidence>
<evidence type="ECO:0000256" key="4">
    <source>
        <dbReference type="ARBA" id="ARBA00022553"/>
    </source>
</evidence>
<dbReference type="GO" id="GO:0000155">
    <property type="term" value="F:phosphorelay sensor kinase activity"/>
    <property type="evidence" value="ECO:0007669"/>
    <property type="project" value="InterPro"/>
</dbReference>
<dbReference type="PANTHER" id="PTHR45339:SF1">
    <property type="entry name" value="HYBRID SIGNAL TRANSDUCTION HISTIDINE KINASE J"/>
    <property type="match status" value="1"/>
</dbReference>
<name>A0A2W4VT85_9CYAN</name>
<keyword evidence="14" id="KW-0175">Coiled coil</keyword>
<keyword evidence="4 13" id="KW-0597">Phosphoprotein</keyword>
<proteinExistence type="inferred from homology"/>
<dbReference type="PANTHER" id="PTHR45339">
    <property type="entry name" value="HYBRID SIGNAL TRANSDUCTION HISTIDINE KINASE J"/>
    <property type="match status" value="1"/>
</dbReference>
<dbReference type="SUPFAM" id="SSF52172">
    <property type="entry name" value="CheY-like"/>
    <property type="match status" value="2"/>
</dbReference>
<comment type="caution">
    <text evidence="17">The sequence shown here is derived from an EMBL/GenBank/DDBJ whole genome shotgun (WGS) entry which is preliminary data.</text>
</comment>
<dbReference type="InterPro" id="IPR003594">
    <property type="entry name" value="HATPase_dom"/>
</dbReference>
<dbReference type="CDD" id="cd19920">
    <property type="entry name" value="REC_PA4781-like"/>
    <property type="match status" value="1"/>
</dbReference>
<feature type="modified residue" description="4-aspartylphosphate" evidence="13">
    <location>
        <position position="504"/>
    </location>
</feature>
<dbReference type="InterPro" id="IPR004358">
    <property type="entry name" value="Sig_transdc_His_kin-like_C"/>
</dbReference>
<evidence type="ECO:0000256" key="1">
    <source>
        <dbReference type="ARBA" id="ARBA00000085"/>
    </source>
</evidence>
<dbReference type="InterPro" id="IPR005467">
    <property type="entry name" value="His_kinase_dom"/>
</dbReference>
<evidence type="ECO:0000256" key="2">
    <source>
        <dbReference type="ARBA" id="ARBA00006402"/>
    </source>
</evidence>
<dbReference type="Pfam" id="PF00072">
    <property type="entry name" value="Response_reg"/>
    <property type="match status" value="2"/>
</dbReference>
<evidence type="ECO:0000256" key="11">
    <source>
        <dbReference type="ARBA" id="ARBA00068150"/>
    </source>
</evidence>
<dbReference type="CDD" id="cd16922">
    <property type="entry name" value="HATPase_EvgS-ArcB-TorS-like"/>
    <property type="match status" value="1"/>
</dbReference>
<evidence type="ECO:0000256" key="9">
    <source>
        <dbReference type="ARBA" id="ARBA00023012"/>
    </source>
</evidence>
<reference evidence="17 18" key="1">
    <citation type="submission" date="2018-04" db="EMBL/GenBank/DDBJ databases">
        <authorList>
            <person name="Go L.Y."/>
            <person name="Mitchell J.A."/>
        </authorList>
    </citation>
    <scope>NUCLEOTIDE SEQUENCE [LARGE SCALE GENOMIC DNA]</scope>
    <source>
        <strain evidence="17">ULC066bin1</strain>
    </source>
</reference>
<dbReference type="EMBL" id="QBML01000055">
    <property type="protein sequence ID" value="PZO35576.1"/>
    <property type="molecule type" value="Genomic_DNA"/>
</dbReference>
<keyword evidence="9" id="KW-0902">Two-component regulatory system</keyword>
<feature type="modified residue" description="4-aspartylphosphate" evidence="13">
    <location>
        <position position="60"/>
    </location>
</feature>
<dbReference type="FunFam" id="3.30.565.10:FF:000010">
    <property type="entry name" value="Sensor histidine kinase RcsC"/>
    <property type="match status" value="1"/>
</dbReference>
<feature type="domain" description="Response regulatory" evidence="16">
    <location>
        <begin position="455"/>
        <end position="570"/>
    </location>
</feature>
<evidence type="ECO:0000313" key="17">
    <source>
        <dbReference type="EMBL" id="PZO35576.1"/>
    </source>
</evidence>
<dbReference type="SMART" id="SM00387">
    <property type="entry name" value="HATPase_c"/>
    <property type="match status" value="1"/>
</dbReference>
<evidence type="ECO:0000259" key="16">
    <source>
        <dbReference type="PROSITE" id="PS50110"/>
    </source>
</evidence>
<evidence type="ECO:0000256" key="3">
    <source>
        <dbReference type="ARBA" id="ARBA00012438"/>
    </source>
</evidence>
<organism evidence="17 18">
    <name type="scientific">Pseudanabaena frigida</name>
    <dbReference type="NCBI Taxonomy" id="945775"/>
    <lineage>
        <taxon>Bacteria</taxon>
        <taxon>Bacillati</taxon>
        <taxon>Cyanobacteriota</taxon>
        <taxon>Cyanophyceae</taxon>
        <taxon>Pseudanabaenales</taxon>
        <taxon>Pseudanabaenaceae</taxon>
        <taxon>Pseudanabaena</taxon>
    </lineage>
</organism>
<keyword evidence="7 17" id="KW-0418">Kinase</keyword>
<comment type="catalytic activity">
    <reaction evidence="1">
        <text>ATP + protein L-histidine = ADP + protein N-phospho-L-histidine.</text>
        <dbReference type="EC" id="2.7.13.3"/>
    </reaction>
</comment>
<dbReference type="InterPro" id="IPR003661">
    <property type="entry name" value="HisK_dim/P_dom"/>
</dbReference>
<evidence type="ECO:0000256" key="6">
    <source>
        <dbReference type="ARBA" id="ARBA00022741"/>
    </source>
</evidence>
<dbReference type="Gene3D" id="3.40.50.2300">
    <property type="match status" value="2"/>
</dbReference>
<dbReference type="CDD" id="cd00082">
    <property type="entry name" value="HisKA"/>
    <property type="match status" value="1"/>
</dbReference>
<gene>
    <name evidence="17" type="ORF">DCF19_23575</name>
</gene>
<dbReference type="Gene3D" id="1.10.287.130">
    <property type="match status" value="1"/>
</dbReference>
<dbReference type="SMART" id="SM00388">
    <property type="entry name" value="HisKA"/>
    <property type="match status" value="1"/>
</dbReference>
<evidence type="ECO:0000256" key="8">
    <source>
        <dbReference type="ARBA" id="ARBA00022840"/>
    </source>
</evidence>
<dbReference type="Proteomes" id="UP000249467">
    <property type="component" value="Unassembled WGS sequence"/>
</dbReference>
<dbReference type="PROSITE" id="PS50110">
    <property type="entry name" value="RESPONSE_REGULATORY"/>
    <property type="match status" value="2"/>
</dbReference>
<dbReference type="GO" id="GO:0005524">
    <property type="term" value="F:ATP binding"/>
    <property type="evidence" value="ECO:0007669"/>
    <property type="project" value="UniProtKB-KW"/>
</dbReference>
<dbReference type="EC" id="2.7.13.3" evidence="3"/>
<accession>A0A2W4VT85</accession>
<feature type="domain" description="Histidine kinase" evidence="15">
    <location>
        <begin position="184"/>
        <end position="428"/>
    </location>
</feature>
<evidence type="ECO:0000256" key="7">
    <source>
        <dbReference type="ARBA" id="ARBA00022777"/>
    </source>
</evidence>
<evidence type="ECO:0000256" key="13">
    <source>
        <dbReference type="PROSITE-ProRule" id="PRU00169"/>
    </source>
</evidence>
<evidence type="ECO:0000313" key="18">
    <source>
        <dbReference type="Proteomes" id="UP000249467"/>
    </source>
</evidence>
<dbReference type="InterPro" id="IPR036890">
    <property type="entry name" value="HATPase_C_sf"/>
</dbReference>
<dbReference type="SUPFAM" id="SSF55874">
    <property type="entry name" value="ATPase domain of HSP90 chaperone/DNA topoisomerase II/histidine kinase"/>
    <property type="match status" value="1"/>
</dbReference>
<dbReference type="AlphaFoldDB" id="A0A2W4VT85"/>
<keyword evidence="8" id="KW-0067">ATP-binding</keyword>
<dbReference type="SMART" id="SM00448">
    <property type="entry name" value="REC"/>
    <property type="match status" value="2"/>
</dbReference>
<dbReference type="Pfam" id="PF00512">
    <property type="entry name" value="HisKA"/>
    <property type="match status" value="1"/>
</dbReference>
<dbReference type="InterPro" id="IPR001789">
    <property type="entry name" value="Sig_transdc_resp-reg_receiver"/>
</dbReference>
<keyword evidence="5" id="KW-0808">Transferase</keyword>
<keyword evidence="6" id="KW-0547">Nucleotide-binding</keyword>
<feature type="domain" description="Response regulatory" evidence="16">
    <location>
        <begin position="11"/>
        <end position="127"/>
    </location>
</feature>
<evidence type="ECO:0000259" key="15">
    <source>
        <dbReference type="PROSITE" id="PS50109"/>
    </source>
</evidence>
<dbReference type="PROSITE" id="PS50109">
    <property type="entry name" value="HIS_KIN"/>
    <property type="match status" value="1"/>
</dbReference>
<dbReference type="PRINTS" id="PR00344">
    <property type="entry name" value="BCTRLSENSOR"/>
</dbReference>
<dbReference type="InterPro" id="IPR011006">
    <property type="entry name" value="CheY-like_superfamily"/>
</dbReference>
<dbReference type="InterPro" id="IPR036097">
    <property type="entry name" value="HisK_dim/P_sf"/>
</dbReference>
<dbReference type="SUPFAM" id="SSF47384">
    <property type="entry name" value="Homodimeric domain of signal transducing histidine kinase"/>
    <property type="match status" value="1"/>
</dbReference>